<evidence type="ECO:0008006" key="4">
    <source>
        <dbReference type="Google" id="ProtNLM"/>
    </source>
</evidence>
<comment type="caution">
    <text evidence="2">The sequence shown here is derived from an EMBL/GenBank/DDBJ whole genome shotgun (WGS) entry which is preliminary data.</text>
</comment>
<keyword evidence="3" id="KW-1185">Reference proteome</keyword>
<keyword evidence="1" id="KW-0472">Membrane</keyword>
<evidence type="ECO:0000256" key="1">
    <source>
        <dbReference type="SAM" id="Phobius"/>
    </source>
</evidence>
<evidence type="ECO:0000313" key="2">
    <source>
        <dbReference type="EMBL" id="GAA4812024.1"/>
    </source>
</evidence>
<proteinExistence type="predicted"/>
<organism evidence="2 3">
    <name type="scientific">Litoribaculum gwangyangense</name>
    <dbReference type="NCBI Taxonomy" id="1130722"/>
    <lineage>
        <taxon>Bacteria</taxon>
        <taxon>Pseudomonadati</taxon>
        <taxon>Bacteroidota</taxon>
        <taxon>Flavobacteriia</taxon>
        <taxon>Flavobacteriales</taxon>
        <taxon>Flavobacteriaceae</taxon>
        <taxon>Litoribaculum</taxon>
    </lineage>
</organism>
<keyword evidence="1" id="KW-0812">Transmembrane</keyword>
<dbReference type="EMBL" id="BAABJW010000003">
    <property type="protein sequence ID" value="GAA4812024.1"/>
    <property type="molecule type" value="Genomic_DNA"/>
</dbReference>
<evidence type="ECO:0000313" key="3">
    <source>
        <dbReference type="Proteomes" id="UP001501433"/>
    </source>
</evidence>
<reference evidence="3" key="1">
    <citation type="journal article" date="2019" name="Int. J. Syst. Evol. Microbiol.">
        <title>The Global Catalogue of Microorganisms (GCM) 10K type strain sequencing project: providing services to taxonomists for standard genome sequencing and annotation.</title>
        <authorList>
            <consortium name="The Broad Institute Genomics Platform"/>
            <consortium name="The Broad Institute Genome Sequencing Center for Infectious Disease"/>
            <person name="Wu L."/>
            <person name="Ma J."/>
        </authorList>
    </citation>
    <scope>NUCLEOTIDE SEQUENCE [LARGE SCALE GENOMIC DNA]</scope>
    <source>
        <strain evidence="3">JCM 18325</strain>
    </source>
</reference>
<dbReference type="Proteomes" id="UP001501433">
    <property type="component" value="Unassembled WGS sequence"/>
</dbReference>
<sequence length="208" mass="23636">MLKKILIGISIVIGIGILVFMGWTLMVVSAFGGFDKDYSVTDLKENFEKNKTEIYELKRYFNEIVPKNRFVEIEFDNDNTLGRFGIKALDSTAGNPNGPMFLEWDLKTNTAKMDSLIEPMGWTRETLKTLKEKLDKADCIQIESGEPTKIGFKRSGMGMYSFNVFDQPIPDNLIEQYNDSCTYILVNRKLVLEYGGGAIGSQCFYNLE</sequence>
<keyword evidence="1" id="KW-1133">Transmembrane helix</keyword>
<name>A0ABP9CMN2_9FLAO</name>
<dbReference type="RefSeq" id="WP_345276746.1">
    <property type="nucleotide sequence ID" value="NZ_BAABJW010000003.1"/>
</dbReference>
<protein>
    <recommendedName>
        <fullName evidence="4">Lipoprotein</fullName>
    </recommendedName>
</protein>
<accession>A0ABP9CMN2</accession>
<feature type="transmembrane region" description="Helical" evidence="1">
    <location>
        <begin position="6"/>
        <end position="34"/>
    </location>
</feature>
<gene>
    <name evidence="2" type="ORF">GCM10023330_19090</name>
</gene>